<reference evidence="2" key="1">
    <citation type="journal article" date="2023" name="Front. Plant Sci.">
        <title>Chromosomal-level genome assembly of Melastoma candidum provides insights into trichome evolution.</title>
        <authorList>
            <person name="Zhong Y."/>
            <person name="Wu W."/>
            <person name="Sun C."/>
            <person name="Zou P."/>
            <person name="Liu Y."/>
            <person name="Dai S."/>
            <person name="Zhou R."/>
        </authorList>
    </citation>
    <scope>NUCLEOTIDE SEQUENCE [LARGE SCALE GENOMIC DNA]</scope>
</reference>
<dbReference type="Proteomes" id="UP001057402">
    <property type="component" value="Chromosome 3"/>
</dbReference>
<name>A0ACB9RLM3_9MYRT</name>
<accession>A0ACB9RLM3</accession>
<organism evidence="1 2">
    <name type="scientific">Melastoma candidum</name>
    <dbReference type="NCBI Taxonomy" id="119954"/>
    <lineage>
        <taxon>Eukaryota</taxon>
        <taxon>Viridiplantae</taxon>
        <taxon>Streptophyta</taxon>
        <taxon>Embryophyta</taxon>
        <taxon>Tracheophyta</taxon>
        <taxon>Spermatophyta</taxon>
        <taxon>Magnoliopsida</taxon>
        <taxon>eudicotyledons</taxon>
        <taxon>Gunneridae</taxon>
        <taxon>Pentapetalae</taxon>
        <taxon>rosids</taxon>
        <taxon>malvids</taxon>
        <taxon>Myrtales</taxon>
        <taxon>Melastomataceae</taxon>
        <taxon>Melastomatoideae</taxon>
        <taxon>Melastomateae</taxon>
        <taxon>Melastoma</taxon>
    </lineage>
</organism>
<evidence type="ECO:0000313" key="1">
    <source>
        <dbReference type="EMBL" id="KAI4379352.1"/>
    </source>
</evidence>
<sequence length="210" mass="23310">MLGEGVLPDKITFSGVTTACSGIGLADEVMKLYSCMIYLFRQAGTWTTHLTLTRGLECEQRQSMQGRILSSFLKHDIKTTLILLVNIRRFSRNSIMTTLSSPDMTAIPCLFNVHPCIVGTPHHLGLLAVAGVMCWLALRNAGTGCDSSWFLLLAACGGMHLLCRNYLLQDVLLLPEKSMKERAPSSQSRKQQISTRRFTMHKVVDLNPPL</sequence>
<gene>
    <name evidence="1" type="ORF">MLD38_005664</name>
</gene>
<proteinExistence type="predicted"/>
<keyword evidence="2" id="KW-1185">Reference proteome</keyword>
<protein>
    <submittedName>
        <fullName evidence="1">Uncharacterized protein</fullName>
    </submittedName>
</protein>
<comment type="caution">
    <text evidence="1">The sequence shown here is derived from an EMBL/GenBank/DDBJ whole genome shotgun (WGS) entry which is preliminary data.</text>
</comment>
<evidence type="ECO:0000313" key="2">
    <source>
        <dbReference type="Proteomes" id="UP001057402"/>
    </source>
</evidence>
<dbReference type="EMBL" id="CM042882">
    <property type="protein sequence ID" value="KAI4379352.1"/>
    <property type="molecule type" value="Genomic_DNA"/>
</dbReference>